<keyword evidence="1 3" id="KW-0238">DNA-binding</keyword>
<keyword evidence="4" id="KW-0175">Coiled coil</keyword>
<accession>A0A6J2DFR9</accession>
<dbReference type="InterPro" id="IPR036236">
    <property type="entry name" value="Znf_C2H2_sf"/>
</dbReference>
<proteinExistence type="predicted"/>
<name>A0A6J2DFR9_ZALCA</name>
<reference evidence="8" key="1">
    <citation type="submission" date="2025-08" db="UniProtKB">
        <authorList>
            <consortium name="RefSeq"/>
        </authorList>
    </citation>
    <scope>IDENTIFICATION</scope>
    <source>
        <tissue evidence="8">Blood</tissue>
    </source>
</reference>
<evidence type="ECO:0000256" key="2">
    <source>
        <dbReference type="ARBA" id="ARBA00023242"/>
    </source>
</evidence>
<evidence type="ECO:0000256" key="1">
    <source>
        <dbReference type="ARBA" id="ARBA00023125"/>
    </source>
</evidence>
<evidence type="ECO:0000313" key="7">
    <source>
        <dbReference type="Proteomes" id="UP000515165"/>
    </source>
</evidence>
<dbReference type="AlphaFoldDB" id="A0A6J2DFR9"/>
<dbReference type="GeneID" id="113924624"/>
<feature type="DNA-binding region" description="HMG box" evidence="3">
    <location>
        <begin position="85"/>
        <end position="153"/>
    </location>
</feature>
<dbReference type="GO" id="GO:0003677">
    <property type="term" value="F:DNA binding"/>
    <property type="evidence" value="ECO:0007669"/>
    <property type="project" value="UniProtKB-UniRule"/>
</dbReference>
<gene>
    <name evidence="8" type="primary">LOC113924624</name>
</gene>
<dbReference type="CDD" id="cd21980">
    <property type="entry name" value="HMG-box_HMG20"/>
    <property type="match status" value="1"/>
</dbReference>
<dbReference type="SUPFAM" id="SSF47095">
    <property type="entry name" value="HMG-box"/>
    <property type="match status" value="1"/>
</dbReference>
<dbReference type="Pfam" id="PF00505">
    <property type="entry name" value="HMG_box"/>
    <property type="match status" value="1"/>
</dbReference>
<dbReference type="InterPro" id="IPR036910">
    <property type="entry name" value="HMG_box_dom_sf"/>
</dbReference>
<dbReference type="OrthoDB" id="3213154at2759"/>
<dbReference type="PROSITE" id="PS50118">
    <property type="entry name" value="HMG_BOX_2"/>
    <property type="match status" value="1"/>
</dbReference>
<dbReference type="InterPro" id="IPR009071">
    <property type="entry name" value="HMG_box_dom"/>
</dbReference>
<dbReference type="PANTHER" id="PTHR46040:SF4">
    <property type="entry name" value="HMG BOX DOMAIN-CONTAINING PROTEIN"/>
    <property type="match status" value="1"/>
</dbReference>
<sequence length="374" mass="42987">MQRDSGQAAAPADPLLPPPDETGGLPPGCSVIRTHCRDPTSLPMQHIVLANQRDPKEQDTEEPKKRKGGWPKGKKRKPPRDISVPRAPMTGYMIFLNEQRSQLRARHPDLPFTEITKMLAAQWAQLSQEKKQRYVYEADEDKQRYIRELQAYQSSQACRAFLQRQAAHGARTLLAGPGTPGNRLERVGLPFSALDGDEGNDLYCRTCRQFFSSLHNKKEHLLGKQHLQNLTGKFEKDSTEYLKHLEPLEKEEGQNLHKGDSEEEAEWPHPLVLGGLIPEKRFASFDLCFLQEFIFKLLKIKEFELRELRKTLERARVEQEALQRQLVEFQNQQQRLEVELVGLKTYGVVLEKEFENLNTVLMLSHFGLQVMDTA</sequence>
<feature type="region of interest" description="Disordered" evidence="5">
    <location>
        <begin position="1"/>
        <end position="86"/>
    </location>
</feature>
<keyword evidence="7" id="KW-1185">Reference proteome</keyword>
<dbReference type="RefSeq" id="XP_027454446.1">
    <property type="nucleotide sequence ID" value="XM_027598645.1"/>
</dbReference>
<protein>
    <submittedName>
        <fullName evidence="8">High mobility group protein 20A-like isoform X1</fullName>
    </submittedName>
</protein>
<evidence type="ECO:0000256" key="5">
    <source>
        <dbReference type="SAM" id="MobiDB-lite"/>
    </source>
</evidence>
<feature type="compositionally biased region" description="Basic residues" evidence="5">
    <location>
        <begin position="65"/>
        <end position="78"/>
    </location>
</feature>
<dbReference type="SUPFAM" id="SSF57667">
    <property type="entry name" value="beta-beta-alpha zinc fingers"/>
    <property type="match status" value="1"/>
</dbReference>
<dbReference type="SMART" id="SM00398">
    <property type="entry name" value="HMG"/>
    <property type="match status" value="1"/>
</dbReference>
<evidence type="ECO:0000256" key="4">
    <source>
        <dbReference type="SAM" id="Coils"/>
    </source>
</evidence>
<dbReference type="Gene3D" id="1.10.30.10">
    <property type="entry name" value="High mobility group box domain"/>
    <property type="match status" value="1"/>
</dbReference>
<feature type="compositionally biased region" description="Basic and acidic residues" evidence="5">
    <location>
        <begin position="53"/>
        <end position="64"/>
    </location>
</feature>
<dbReference type="PANTHER" id="PTHR46040">
    <property type="entry name" value="HIGH MOBILITY GROUP PROTEIN 2"/>
    <property type="match status" value="1"/>
</dbReference>
<evidence type="ECO:0000256" key="3">
    <source>
        <dbReference type="PROSITE-ProRule" id="PRU00267"/>
    </source>
</evidence>
<feature type="domain" description="HMG box" evidence="6">
    <location>
        <begin position="85"/>
        <end position="153"/>
    </location>
</feature>
<feature type="coiled-coil region" evidence="4">
    <location>
        <begin position="298"/>
        <end position="339"/>
    </location>
</feature>
<evidence type="ECO:0000313" key="8">
    <source>
        <dbReference type="RefSeq" id="XP_027454446.1"/>
    </source>
</evidence>
<keyword evidence="2 3" id="KW-0539">Nucleus</keyword>
<dbReference type="KEGG" id="zca:113924624"/>
<dbReference type="InterPro" id="IPR051965">
    <property type="entry name" value="ChromReg_NeuronalGeneExpr"/>
</dbReference>
<dbReference type="Proteomes" id="UP000515165">
    <property type="component" value="Chromosome 2"/>
</dbReference>
<organism evidence="7 8">
    <name type="scientific">Zalophus californianus</name>
    <name type="common">California sealion</name>
    <dbReference type="NCBI Taxonomy" id="9704"/>
    <lineage>
        <taxon>Eukaryota</taxon>
        <taxon>Metazoa</taxon>
        <taxon>Chordata</taxon>
        <taxon>Craniata</taxon>
        <taxon>Vertebrata</taxon>
        <taxon>Euteleostomi</taxon>
        <taxon>Mammalia</taxon>
        <taxon>Eutheria</taxon>
        <taxon>Laurasiatheria</taxon>
        <taxon>Carnivora</taxon>
        <taxon>Caniformia</taxon>
        <taxon>Pinnipedia</taxon>
        <taxon>Otariidae</taxon>
        <taxon>Zalophus</taxon>
    </lineage>
</organism>
<dbReference type="GO" id="GO:0005634">
    <property type="term" value="C:nucleus"/>
    <property type="evidence" value="ECO:0007669"/>
    <property type="project" value="UniProtKB-UniRule"/>
</dbReference>
<dbReference type="GO" id="GO:0010468">
    <property type="term" value="P:regulation of gene expression"/>
    <property type="evidence" value="ECO:0007669"/>
    <property type="project" value="TreeGrafter"/>
</dbReference>
<evidence type="ECO:0000259" key="6">
    <source>
        <dbReference type="PROSITE" id="PS50118"/>
    </source>
</evidence>